<evidence type="ECO:0000313" key="2">
    <source>
        <dbReference type="EMBL" id="PHJ21333.1"/>
    </source>
</evidence>
<feature type="compositionally biased region" description="Basic and acidic residues" evidence="1">
    <location>
        <begin position="204"/>
        <end position="213"/>
    </location>
</feature>
<dbReference type="EMBL" id="MIGC01002305">
    <property type="protein sequence ID" value="PHJ21333.1"/>
    <property type="molecule type" value="Genomic_DNA"/>
</dbReference>
<dbReference type="VEuPathDB" id="ToxoDB:CSUI_004825"/>
<evidence type="ECO:0000313" key="3">
    <source>
        <dbReference type="Proteomes" id="UP000221165"/>
    </source>
</evidence>
<feature type="region of interest" description="Disordered" evidence="1">
    <location>
        <begin position="202"/>
        <end position="261"/>
    </location>
</feature>
<protein>
    <submittedName>
        <fullName evidence="2">Uncharacterized protein</fullName>
    </submittedName>
</protein>
<dbReference type="InterPro" id="IPR036770">
    <property type="entry name" value="Ankyrin_rpt-contain_sf"/>
</dbReference>
<gene>
    <name evidence="2" type="ORF">CSUI_004825</name>
</gene>
<organism evidence="2 3">
    <name type="scientific">Cystoisospora suis</name>
    <dbReference type="NCBI Taxonomy" id="483139"/>
    <lineage>
        <taxon>Eukaryota</taxon>
        <taxon>Sar</taxon>
        <taxon>Alveolata</taxon>
        <taxon>Apicomplexa</taxon>
        <taxon>Conoidasida</taxon>
        <taxon>Coccidia</taxon>
        <taxon>Eucoccidiorida</taxon>
        <taxon>Eimeriorina</taxon>
        <taxon>Sarcocystidae</taxon>
        <taxon>Cystoisospora</taxon>
    </lineage>
</organism>
<dbReference type="GeneID" id="94428218"/>
<feature type="non-terminal residue" evidence="2">
    <location>
        <position position="394"/>
    </location>
</feature>
<evidence type="ECO:0000256" key="1">
    <source>
        <dbReference type="SAM" id="MobiDB-lite"/>
    </source>
</evidence>
<dbReference type="AlphaFoldDB" id="A0A2C6L047"/>
<accession>A0A2C6L047</accession>
<name>A0A2C6L047_9APIC</name>
<dbReference type="Gene3D" id="1.25.40.20">
    <property type="entry name" value="Ankyrin repeat-containing domain"/>
    <property type="match status" value="1"/>
</dbReference>
<dbReference type="Proteomes" id="UP000221165">
    <property type="component" value="Unassembled WGS sequence"/>
</dbReference>
<dbReference type="OrthoDB" id="371459at2759"/>
<keyword evidence="3" id="KW-1185">Reference proteome</keyword>
<dbReference type="RefSeq" id="XP_067923016.1">
    <property type="nucleotide sequence ID" value="XM_068065007.1"/>
</dbReference>
<sequence>MSCTTTPYSALVLPRRTRAPSYTCATGYEDRPNRVWFDRERAHLENELRRRCPLHYFLSKYDLSALLATLKQGADPALRDAAGRTPLDLAVQMAIELFETSLCTSFPVDNVTTSRSAYLASATSPEARKQGFTNPFILSPRDTYDNLNEQPNRMRYRAAGVDIYEGREGGGGRGRLIAPENALRGLGAKGCRKKYYAGNFPPHESIEYPRDADATAGAREEEDDNDFDLEDAEDSGYKRASRRSRSQGASSPGPSFPLPQGDITRFYASVHQLRPQQFTYAYDVNGKPASSWARLQREQSRLEQRHLQEEFLVVLEEFLDRPPSRAAMSQMRELIRRLNLLLSVVKKFQPCLPLMREAREKAREYIGTVLTYPYLYTAALHQAFKRYPRTPSGQ</sequence>
<reference evidence="2 3" key="1">
    <citation type="journal article" date="2017" name="Int. J. Parasitol.">
        <title>The genome of the protozoan parasite Cystoisospora suis and a reverse vaccinology approach to identify vaccine candidates.</title>
        <authorList>
            <person name="Palmieri N."/>
            <person name="Shrestha A."/>
            <person name="Ruttkowski B."/>
            <person name="Beck T."/>
            <person name="Vogl C."/>
            <person name="Tomley F."/>
            <person name="Blake D.P."/>
            <person name="Joachim A."/>
        </authorList>
    </citation>
    <scope>NUCLEOTIDE SEQUENCE [LARGE SCALE GENOMIC DNA]</scope>
    <source>
        <strain evidence="2 3">Wien I</strain>
    </source>
</reference>
<comment type="caution">
    <text evidence="2">The sequence shown here is derived from an EMBL/GenBank/DDBJ whole genome shotgun (WGS) entry which is preliminary data.</text>
</comment>
<proteinExistence type="predicted"/>
<feature type="compositionally biased region" description="Acidic residues" evidence="1">
    <location>
        <begin position="220"/>
        <end position="234"/>
    </location>
</feature>